<dbReference type="InterPro" id="IPR000551">
    <property type="entry name" value="MerR-type_HTH_dom"/>
</dbReference>
<dbReference type="AlphaFoldDB" id="A0A316HLE1"/>
<evidence type="ECO:0000256" key="3">
    <source>
        <dbReference type="ARBA" id="ARBA00023125"/>
    </source>
</evidence>
<name>A0A316HLE1_9PSEU</name>
<evidence type="ECO:0000313" key="6">
    <source>
        <dbReference type="EMBL" id="PWK81124.1"/>
    </source>
</evidence>
<dbReference type="PANTHER" id="PTHR30204:SF69">
    <property type="entry name" value="MERR-FAMILY TRANSCRIPTIONAL REGULATOR"/>
    <property type="match status" value="1"/>
</dbReference>
<dbReference type="SUPFAM" id="SSF46955">
    <property type="entry name" value="Putative DNA-binding domain"/>
    <property type="match status" value="1"/>
</dbReference>
<gene>
    <name evidence="7" type="ORF">C8D87_1011001</name>
    <name evidence="6" type="ORF">C8D88_11933</name>
</gene>
<dbReference type="PANTHER" id="PTHR30204">
    <property type="entry name" value="REDOX-CYCLING DRUG-SENSING TRANSCRIPTIONAL ACTIVATOR SOXR"/>
    <property type="match status" value="1"/>
</dbReference>
<keyword evidence="4" id="KW-0804">Transcription</keyword>
<proteinExistence type="predicted"/>
<dbReference type="PROSITE" id="PS50937">
    <property type="entry name" value="HTH_MERR_2"/>
    <property type="match status" value="1"/>
</dbReference>
<evidence type="ECO:0000313" key="8">
    <source>
        <dbReference type="Proteomes" id="UP000246005"/>
    </source>
</evidence>
<dbReference type="GO" id="GO:0003700">
    <property type="term" value="F:DNA-binding transcription factor activity"/>
    <property type="evidence" value="ECO:0007669"/>
    <property type="project" value="InterPro"/>
</dbReference>
<dbReference type="OrthoDB" id="9802039at2"/>
<evidence type="ECO:0000256" key="4">
    <source>
        <dbReference type="ARBA" id="ARBA00023163"/>
    </source>
</evidence>
<evidence type="ECO:0000256" key="2">
    <source>
        <dbReference type="ARBA" id="ARBA00023015"/>
    </source>
</evidence>
<dbReference type="SMART" id="SM00422">
    <property type="entry name" value="HTH_MERR"/>
    <property type="match status" value="1"/>
</dbReference>
<dbReference type="Proteomes" id="UP000248714">
    <property type="component" value="Unassembled WGS sequence"/>
</dbReference>
<dbReference type="PROSITE" id="PS00552">
    <property type="entry name" value="HTH_MERR_1"/>
    <property type="match status" value="1"/>
</dbReference>
<dbReference type="EMBL" id="QGHB01000019">
    <property type="protein sequence ID" value="PWK81124.1"/>
    <property type="molecule type" value="Genomic_DNA"/>
</dbReference>
<reference evidence="6 8" key="1">
    <citation type="submission" date="2018-05" db="EMBL/GenBank/DDBJ databases">
        <title>Genomic Encyclopedia of Type Strains, Phase IV (KMG-IV): sequencing the most valuable type-strain genomes for metagenomic binning, comparative biology and taxonomic classification.</title>
        <authorList>
            <person name="Goeker M."/>
        </authorList>
    </citation>
    <scope>NUCLEOTIDE SEQUENCE [LARGE SCALE GENOMIC DNA]</scope>
    <source>
        <strain evidence="7 9">DSM 45479</strain>
        <strain evidence="6 8">DSM 45480</strain>
    </source>
</reference>
<accession>A0A316HLE1</accession>
<dbReference type="RefSeq" id="WP_109641571.1">
    <property type="nucleotide sequence ID" value="NZ_QGHB01000019.1"/>
</dbReference>
<keyword evidence="9" id="KW-1185">Reference proteome</keyword>
<dbReference type="Proteomes" id="UP000246005">
    <property type="component" value="Unassembled WGS sequence"/>
</dbReference>
<keyword evidence="1" id="KW-0678">Repressor</keyword>
<dbReference type="GO" id="GO:0003677">
    <property type="term" value="F:DNA binding"/>
    <property type="evidence" value="ECO:0007669"/>
    <property type="project" value="UniProtKB-KW"/>
</dbReference>
<organism evidence="6 8">
    <name type="scientific">Lentzea atacamensis</name>
    <dbReference type="NCBI Taxonomy" id="531938"/>
    <lineage>
        <taxon>Bacteria</taxon>
        <taxon>Bacillati</taxon>
        <taxon>Actinomycetota</taxon>
        <taxon>Actinomycetes</taxon>
        <taxon>Pseudonocardiales</taxon>
        <taxon>Pseudonocardiaceae</taxon>
        <taxon>Lentzea</taxon>
    </lineage>
</organism>
<dbReference type="PRINTS" id="PR00040">
    <property type="entry name" value="HTHMERR"/>
</dbReference>
<protein>
    <submittedName>
        <fullName evidence="6">MerR family mercuric resistance operon transcriptional regulator</fullName>
    </submittedName>
</protein>
<dbReference type="InterPro" id="IPR047057">
    <property type="entry name" value="MerR_fam"/>
</dbReference>
<evidence type="ECO:0000256" key="1">
    <source>
        <dbReference type="ARBA" id="ARBA00022491"/>
    </source>
</evidence>
<evidence type="ECO:0000313" key="9">
    <source>
        <dbReference type="Proteomes" id="UP000248714"/>
    </source>
</evidence>
<evidence type="ECO:0000259" key="5">
    <source>
        <dbReference type="PROSITE" id="PS50937"/>
    </source>
</evidence>
<evidence type="ECO:0000313" key="7">
    <source>
        <dbReference type="EMBL" id="RAS70700.1"/>
    </source>
</evidence>
<dbReference type="Gene3D" id="1.10.1660.10">
    <property type="match status" value="1"/>
</dbReference>
<feature type="domain" description="HTH merR-type" evidence="5">
    <location>
        <begin position="3"/>
        <end position="72"/>
    </location>
</feature>
<sequence>MTGLRTGEVAETAGVNRETLRYYERVGLLARPERTLGGHRLYPPETVTTIRVIKAAQRLGFTLDEVADLLDVGTHRHGGTSPGLQARATTKLAEVEAKIADLGIIRDTLRAALAAGCDDLVTCSHTPSCPLPFAGLAEGNNADAGTCC</sequence>
<dbReference type="Pfam" id="PF13411">
    <property type="entry name" value="MerR_1"/>
    <property type="match status" value="1"/>
</dbReference>
<dbReference type="EMBL" id="QLTT01000001">
    <property type="protein sequence ID" value="RAS70700.1"/>
    <property type="molecule type" value="Genomic_DNA"/>
</dbReference>
<keyword evidence="2" id="KW-0805">Transcription regulation</keyword>
<keyword evidence="3" id="KW-0238">DNA-binding</keyword>
<dbReference type="InterPro" id="IPR009061">
    <property type="entry name" value="DNA-bd_dom_put_sf"/>
</dbReference>
<comment type="caution">
    <text evidence="6">The sequence shown here is derived from an EMBL/GenBank/DDBJ whole genome shotgun (WGS) entry which is preliminary data.</text>
</comment>